<feature type="domain" description="DUF1559" evidence="3">
    <location>
        <begin position="52"/>
        <end position="148"/>
    </location>
</feature>
<evidence type="ECO:0000256" key="1">
    <source>
        <dbReference type="SAM" id="MobiDB-lite"/>
    </source>
</evidence>
<dbReference type="PANTHER" id="PTHR30093:SF2">
    <property type="entry name" value="TYPE II SECRETION SYSTEM PROTEIN H"/>
    <property type="match status" value="1"/>
</dbReference>
<gene>
    <name evidence="4" type="ORF">Pan181_40290</name>
</gene>
<feature type="transmembrane region" description="Helical" evidence="2">
    <location>
        <begin position="29"/>
        <end position="51"/>
    </location>
</feature>
<protein>
    <recommendedName>
        <fullName evidence="3">DUF1559 domain-containing protein</fullName>
    </recommendedName>
</protein>
<dbReference type="EMBL" id="CP036278">
    <property type="protein sequence ID" value="QDU57806.1"/>
    <property type="molecule type" value="Genomic_DNA"/>
</dbReference>
<evidence type="ECO:0000256" key="2">
    <source>
        <dbReference type="SAM" id="Phobius"/>
    </source>
</evidence>
<keyword evidence="5" id="KW-1185">Reference proteome</keyword>
<organism evidence="4 5">
    <name type="scientific">Aeoliella mucimassa</name>
    <dbReference type="NCBI Taxonomy" id="2527972"/>
    <lineage>
        <taxon>Bacteria</taxon>
        <taxon>Pseudomonadati</taxon>
        <taxon>Planctomycetota</taxon>
        <taxon>Planctomycetia</taxon>
        <taxon>Pirellulales</taxon>
        <taxon>Lacipirellulaceae</taxon>
        <taxon>Aeoliella</taxon>
    </lineage>
</organism>
<dbReference type="KEGG" id="amuc:Pan181_40290"/>
<dbReference type="OrthoDB" id="285651at2"/>
<dbReference type="PANTHER" id="PTHR30093">
    <property type="entry name" value="GENERAL SECRETION PATHWAY PROTEIN G"/>
    <property type="match status" value="1"/>
</dbReference>
<sequence length="255" mass="28214">MSPHLPEEDNPYRSTDDAHPQPASLKTKFIRTGLLIAVLMLIVVPLLMPAVRSARPAAYRNQCINNVKQLNLAILGYESKHGELPPAYSVDEQGNPLHSWRTLILPYLAGETVSEKIDLTKPWDHETNAIARRTTLYEYKCPMDAVDDNYTSYVAVTGAECVFNGSTPCKLSEITDGSSSTLLLVELTGSQIEWMEPRDITLKELLAITEESEANHHGVFIVGYVDGHSELIEVDIDHEVLRAMATKAGGEKLGE</sequence>
<dbReference type="AlphaFoldDB" id="A0A518ASY0"/>
<accession>A0A518ASY0</accession>
<keyword evidence="2" id="KW-0472">Membrane</keyword>
<dbReference type="SUPFAM" id="SSF54523">
    <property type="entry name" value="Pili subunits"/>
    <property type="match status" value="1"/>
</dbReference>
<dbReference type="RefSeq" id="WP_145249187.1">
    <property type="nucleotide sequence ID" value="NZ_CP036278.1"/>
</dbReference>
<reference evidence="4 5" key="1">
    <citation type="submission" date="2019-02" db="EMBL/GenBank/DDBJ databases">
        <title>Deep-cultivation of Planctomycetes and their phenomic and genomic characterization uncovers novel biology.</title>
        <authorList>
            <person name="Wiegand S."/>
            <person name="Jogler M."/>
            <person name="Boedeker C."/>
            <person name="Pinto D."/>
            <person name="Vollmers J."/>
            <person name="Rivas-Marin E."/>
            <person name="Kohn T."/>
            <person name="Peeters S.H."/>
            <person name="Heuer A."/>
            <person name="Rast P."/>
            <person name="Oberbeckmann S."/>
            <person name="Bunk B."/>
            <person name="Jeske O."/>
            <person name="Meyerdierks A."/>
            <person name="Storesund J.E."/>
            <person name="Kallscheuer N."/>
            <person name="Luecker S."/>
            <person name="Lage O.M."/>
            <person name="Pohl T."/>
            <person name="Merkel B.J."/>
            <person name="Hornburger P."/>
            <person name="Mueller R.-W."/>
            <person name="Bruemmer F."/>
            <person name="Labrenz M."/>
            <person name="Spormann A.M."/>
            <person name="Op den Camp H."/>
            <person name="Overmann J."/>
            <person name="Amann R."/>
            <person name="Jetten M.S.M."/>
            <person name="Mascher T."/>
            <person name="Medema M.H."/>
            <person name="Devos D.P."/>
            <person name="Kaster A.-K."/>
            <person name="Ovreas L."/>
            <person name="Rohde M."/>
            <person name="Galperin M.Y."/>
            <person name="Jogler C."/>
        </authorList>
    </citation>
    <scope>NUCLEOTIDE SEQUENCE [LARGE SCALE GENOMIC DNA]</scope>
    <source>
        <strain evidence="4 5">Pan181</strain>
    </source>
</reference>
<proteinExistence type="predicted"/>
<evidence type="ECO:0000313" key="4">
    <source>
        <dbReference type="EMBL" id="QDU57806.1"/>
    </source>
</evidence>
<evidence type="ECO:0000259" key="3">
    <source>
        <dbReference type="Pfam" id="PF07596"/>
    </source>
</evidence>
<dbReference type="Pfam" id="PF07596">
    <property type="entry name" value="SBP_bac_10"/>
    <property type="match status" value="1"/>
</dbReference>
<feature type="compositionally biased region" description="Basic and acidic residues" evidence="1">
    <location>
        <begin position="1"/>
        <end position="19"/>
    </location>
</feature>
<feature type="region of interest" description="Disordered" evidence="1">
    <location>
        <begin position="1"/>
        <end position="22"/>
    </location>
</feature>
<keyword evidence="2" id="KW-1133">Transmembrane helix</keyword>
<name>A0A518ASY0_9BACT</name>
<dbReference type="Proteomes" id="UP000315750">
    <property type="component" value="Chromosome"/>
</dbReference>
<dbReference type="InterPro" id="IPR011453">
    <property type="entry name" value="DUF1559"/>
</dbReference>
<keyword evidence="2" id="KW-0812">Transmembrane</keyword>
<dbReference type="InterPro" id="IPR045584">
    <property type="entry name" value="Pilin-like"/>
</dbReference>
<evidence type="ECO:0000313" key="5">
    <source>
        <dbReference type="Proteomes" id="UP000315750"/>
    </source>
</evidence>